<sequence>MSRQDADDLIVEALKFFKWHSKSTVAFDEYLTLKEAHPMIADTVCFPSAHINHLTPRTLDIYLVQEEMMKQDMPAKERIEGPTRRRCPTLLRRTSFKALEERVQFYASSHASVDGTHTARFGEIGQRGAAATCKGRHIYDRLLSLAMKQAAGKDAAEMPLSSSEFEKILLMSFSSVPDDWSELRQQGLVYFRYQITSKGRQYTHRRSGQLNSRIELEKVDIARTD</sequence>
<dbReference type="RefSeq" id="XP_041557673.1">
    <property type="nucleotide sequence ID" value="XM_041705160.1"/>
</dbReference>
<name>A0A7R8AMX2_9EURO</name>
<dbReference type="OrthoDB" id="8300246at2759"/>
<keyword evidence="2" id="KW-0223">Dioxygenase</keyword>
<dbReference type="EC" id="1.13.11.93" evidence="6"/>
<evidence type="ECO:0000256" key="3">
    <source>
        <dbReference type="ARBA" id="ARBA00023002"/>
    </source>
</evidence>
<dbReference type="Gene3D" id="3.10.180.80">
    <property type="entry name" value="Uncharacterised protein PF07063, DUF1338"/>
    <property type="match status" value="1"/>
</dbReference>
<evidence type="ECO:0000256" key="2">
    <source>
        <dbReference type="ARBA" id="ARBA00022964"/>
    </source>
</evidence>
<comment type="cofactor">
    <cofactor evidence="1">
        <name>Fe(2+)</name>
        <dbReference type="ChEBI" id="CHEBI:29033"/>
    </cofactor>
</comment>
<keyword evidence="9" id="KW-1185">Reference proteome</keyword>
<dbReference type="PANTHER" id="PTHR39479">
    <property type="match status" value="1"/>
</dbReference>
<keyword evidence="4" id="KW-0408">Iron</keyword>
<dbReference type="KEGG" id="apuu:APUU_50190A"/>
<reference evidence="8" key="1">
    <citation type="submission" date="2021-01" db="EMBL/GenBank/DDBJ databases">
        <authorList>
            <consortium name="Aspergillus puulaauensis MK2 genome sequencing consortium"/>
            <person name="Kazuki M."/>
            <person name="Futagami T."/>
        </authorList>
    </citation>
    <scope>NUCLEOTIDE SEQUENCE</scope>
    <source>
        <strain evidence="8">MK2</strain>
    </source>
</reference>
<keyword evidence="3" id="KW-0560">Oxidoreductase</keyword>
<organism evidence="8 9">
    <name type="scientific">Aspergillus puulaauensis</name>
    <dbReference type="NCBI Taxonomy" id="1220207"/>
    <lineage>
        <taxon>Eukaryota</taxon>
        <taxon>Fungi</taxon>
        <taxon>Dikarya</taxon>
        <taxon>Ascomycota</taxon>
        <taxon>Pezizomycotina</taxon>
        <taxon>Eurotiomycetes</taxon>
        <taxon>Eurotiomycetidae</taxon>
        <taxon>Eurotiales</taxon>
        <taxon>Aspergillaceae</taxon>
        <taxon>Aspergillus</taxon>
    </lineage>
</organism>
<dbReference type="SMART" id="SM01150">
    <property type="entry name" value="DUF1338"/>
    <property type="match status" value="1"/>
</dbReference>
<accession>A0A7R8AMX2</accession>
<dbReference type="GO" id="GO:0051213">
    <property type="term" value="F:dioxygenase activity"/>
    <property type="evidence" value="ECO:0007669"/>
    <property type="project" value="UniProtKB-KW"/>
</dbReference>
<evidence type="ECO:0000256" key="6">
    <source>
        <dbReference type="ARBA" id="ARBA00035023"/>
    </source>
</evidence>
<evidence type="ECO:0000313" key="8">
    <source>
        <dbReference type="EMBL" id="BCS25479.1"/>
    </source>
</evidence>
<evidence type="ECO:0000256" key="1">
    <source>
        <dbReference type="ARBA" id="ARBA00001954"/>
    </source>
</evidence>
<dbReference type="Proteomes" id="UP000654913">
    <property type="component" value="Chromosome 5"/>
</dbReference>
<protein>
    <recommendedName>
        <fullName evidence="6">2-oxoadipate dioxygenase/decarboxylase</fullName>
        <ecNumber evidence="6">1.13.11.93</ecNumber>
    </recommendedName>
    <alternativeName>
        <fullName evidence="7">2-hydroxyglutarate synthase</fullName>
    </alternativeName>
</protein>
<gene>
    <name evidence="8" type="ORF">APUU_50190A</name>
</gene>
<dbReference type="EMBL" id="AP024447">
    <property type="protein sequence ID" value="BCS25479.1"/>
    <property type="molecule type" value="Genomic_DNA"/>
</dbReference>
<evidence type="ECO:0000256" key="4">
    <source>
        <dbReference type="ARBA" id="ARBA00023004"/>
    </source>
</evidence>
<proteinExistence type="inferred from homology"/>
<dbReference type="AlphaFoldDB" id="A0A7R8AMX2"/>
<dbReference type="InterPro" id="IPR009770">
    <property type="entry name" value="HGLS"/>
</dbReference>
<reference evidence="8" key="2">
    <citation type="submission" date="2021-02" db="EMBL/GenBank/DDBJ databases">
        <title>Aspergillus puulaauensis MK2 genome sequence.</title>
        <authorList>
            <person name="Futagami T."/>
            <person name="Mori K."/>
            <person name="Kadooka C."/>
            <person name="Tanaka T."/>
        </authorList>
    </citation>
    <scope>NUCLEOTIDE SEQUENCE</scope>
    <source>
        <strain evidence="8">MK2</strain>
    </source>
</reference>
<dbReference type="GeneID" id="64975484"/>
<dbReference type="PANTHER" id="PTHR39479:SF2">
    <property type="entry name" value="2-OXOADIPATE DIOXYGENASE_DECARBOXYLASE"/>
    <property type="match status" value="1"/>
</dbReference>
<comment type="similarity">
    <text evidence="5">Belongs to the 2-oxoadipate dioxygenase/decarboxylase family.</text>
</comment>
<evidence type="ECO:0000313" key="9">
    <source>
        <dbReference type="Proteomes" id="UP000654913"/>
    </source>
</evidence>
<dbReference type="Pfam" id="PF07063">
    <property type="entry name" value="HGLS"/>
    <property type="match status" value="1"/>
</dbReference>
<evidence type="ECO:0000256" key="7">
    <source>
        <dbReference type="ARBA" id="ARBA00035045"/>
    </source>
</evidence>
<evidence type="ECO:0000256" key="5">
    <source>
        <dbReference type="ARBA" id="ARBA00035013"/>
    </source>
</evidence>